<feature type="domain" description="UmuC" evidence="3">
    <location>
        <begin position="39"/>
        <end position="164"/>
    </location>
</feature>
<evidence type="ECO:0000313" key="4">
    <source>
        <dbReference type="EMBL" id="MCH6469232.1"/>
    </source>
</evidence>
<dbReference type="InterPro" id="IPR001126">
    <property type="entry name" value="UmuC"/>
</dbReference>
<keyword evidence="5" id="KW-1185">Reference proteome</keyword>
<dbReference type="EMBL" id="JAKZBV010000001">
    <property type="protein sequence ID" value="MCH6469232.1"/>
    <property type="molecule type" value="Genomic_DNA"/>
</dbReference>
<feature type="compositionally biased region" description="Low complexity" evidence="2">
    <location>
        <begin position="355"/>
        <end position="367"/>
    </location>
</feature>
<dbReference type="Proteomes" id="UP001202922">
    <property type="component" value="Unassembled WGS sequence"/>
</dbReference>
<organism evidence="4 5">
    <name type="scientific">Sinomonas terrae</name>
    <dbReference type="NCBI Taxonomy" id="2908838"/>
    <lineage>
        <taxon>Bacteria</taxon>
        <taxon>Bacillati</taxon>
        <taxon>Actinomycetota</taxon>
        <taxon>Actinomycetes</taxon>
        <taxon>Micrococcales</taxon>
        <taxon>Micrococcaceae</taxon>
        <taxon>Sinomonas</taxon>
    </lineage>
</organism>
<accession>A0ABS9TY98</accession>
<dbReference type="Pfam" id="PF00817">
    <property type="entry name" value="IMS"/>
    <property type="match status" value="1"/>
</dbReference>
<evidence type="ECO:0000256" key="1">
    <source>
        <dbReference type="ARBA" id="ARBA00022763"/>
    </source>
</evidence>
<keyword evidence="1" id="KW-0227">DNA damage</keyword>
<dbReference type="PANTHER" id="PTHR35369">
    <property type="entry name" value="BLR3025 PROTEIN-RELATED"/>
    <property type="match status" value="1"/>
</dbReference>
<gene>
    <name evidence="4" type="ORF">L0M17_04380</name>
</gene>
<dbReference type="RefSeq" id="WP_241051642.1">
    <property type="nucleotide sequence ID" value="NZ_JAKZBV010000001.1"/>
</dbReference>
<evidence type="ECO:0000256" key="2">
    <source>
        <dbReference type="SAM" id="MobiDB-lite"/>
    </source>
</evidence>
<feature type="compositionally biased region" description="Gly residues" evidence="2">
    <location>
        <begin position="336"/>
        <end position="354"/>
    </location>
</feature>
<sequence length="566" mass="60633">MSVRATAGMATPIQASALPRALVVWFPDWPLVAAQLAGELEDRVPAAVIDKGLVAVCSSEARAAGVVRGLRVREAQSRCPDIAAIRADPTRDAREFDEVLAAVERDLPGVHVLRPGLCAWRARGATRFYGSEQDAGGAALEAVARLGLEARVGVADSVFAAEQAARCASELAALSVVPPGGSRDFLAPLPIATLGDPKLASLLVRLGIRTLGAFAALPEAEVRSRFGPEGALAHARASGLDPQPVVPRVPPTPLERAADFEPGLDRIDQIAFALRPAAEEFVEGLRRAGLACTELRVQILDDAGRRSERCWGHPRQFGASDVLDRVRWQLQSGEGASAGGQTGGQSGGRAGGRTRGQTEGQTGGRARPTWRSTDESLAAPVVQVRLLPERTDQLGLRGQALFGGVDERLDHGLRRLQSMLGHGSVLHPVSAGGRLLAERCLMVPWGEDAPSEASALAQRPWPGSVPAPLPTTVFTEPVPVELLDAEAQPLRVNGRGAAASPVWFRPGPREDRRPVRSWAGPWPLRQRWWDPAESRSAERYQIVDDHGEAWLLIGTEGQWWAEARYD</sequence>
<reference evidence="4 5" key="1">
    <citation type="submission" date="2022-03" db="EMBL/GenBank/DDBJ databases">
        <title>Sinomonas sp. isolated from a soil.</title>
        <authorList>
            <person name="Han J."/>
            <person name="Kim D.-U."/>
        </authorList>
    </citation>
    <scope>NUCLEOTIDE SEQUENCE [LARGE SCALE GENOMIC DNA]</scope>
    <source>
        <strain evidence="4 5">5-5</strain>
    </source>
</reference>
<protein>
    <submittedName>
        <fullName evidence="4">DNA polymerase Y family protein</fullName>
    </submittedName>
</protein>
<dbReference type="CDD" id="cd03468">
    <property type="entry name" value="PolY_like"/>
    <property type="match status" value="1"/>
</dbReference>
<comment type="caution">
    <text evidence="4">The sequence shown here is derived from an EMBL/GenBank/DDBJ whole genome shotgun (WGS) entry which is preliminary data.</text>
</comment>
<dbReference type="Gene3D" id="3.40.1170.60">
    <property type="match status" value="1"/>
</dbReference>
<dbReference type="PANTHER" id="PTHR35369:SF2">
    <property type="entry name" value="BLR3025 PROTEIN"/>
    <property type="match status" value="1"/>
</dbReference>
<dbReference type="SUPFAM" id="SSF56672">
    <property type="entry name" value="DNA/RNA polymerases"/>
    <property type="match status" value="1"/>
</dbReference>
<name>A0ABS9TY98_9MICC</name>
<evidence type="ECO:0000259" key="3">
    <source>
        <dbReference type="Pfam" id="PF00817"/>
    </source>
</evidence>
<feature type="region of interest" description="Disordered" evidence="2">
    <location>
        <begin position="333"/>
        <end position="371"/>
    </location>
</feature>
<dbReference type="InterPro" id="IPR050356">
    <property type="entry name" value="SulA_CellDiv_inhibitor"/>
</dbReference>
<dbReference type="InterPro" id="IPR043502">
    <property type="entry name" value="DNA/RNA_pol_sf"/>
</dbReference>
<proteinExistence type="predicted"/>
<evidence type="ECO:0000313" key="5">
    <source>
        <dbReference type="Proteomes" id="UP001202922"/>
    </source>
</evidence>